<evidence type="ECO:0000256" key="2">
    <source>
        <dbReference type="ARBA" id="ARBA00022692"/>
    </source>
</evidence>
<feature type="domain" description="Major facilitator superfamily (MFS) profile" evidence="7">
    <location>
        <begin position="80"/>
        <end position="560"/>
    </location>
</feature>
<dbReference type="GO" id="GO:0016020">
    <property type="term" value="C:membrane"/>
    <property type="evidence" value="ECO:0007669"/>
    <property type="project" value="UniProtKB-SubCell"/>
</dbReference>
<evidence type="ECO:0000313" key="8">
    <source>
        <dbReference type="EMBL" id="GAX80840.1"/>
    </source>
</evidence>
<keyword evidence="9" id="KW-1185">Reference proteome</keyword>
<evidence type="ECO:0000259" key="7">
    <source>
        <dbReference type="PROSITE" id="PS50850"/>
    </source>
</evidence>
<dbReference type="FunFam" id="1.20.1250.20:FF:000272">
    <property type="entry name" value="Probable anion transporter 6, chloroplastic"/>
    <property type="match status" value="1"/>
</dbReference>
<accession>A0A250XDL0</accession>
<sequence length="597" mass="63030">MKLTAVKTQLSNQIARQTICNVAERNHASAKAFTFKSSRRLLDNPTLEDGNYSANYTDDSSPLSASFSSAWDKIPARNKLVAACCSAFVLSNMDKVNMTVAVIPIAHELGWSSTVTGLVQSSFFWGFLLAQIPGGYLSSSLGGRTTLPPAVALWSTTTALLPLTAGSLPALCLLRSVMGSGEAIAPSAVVDMLARTIPKESRAGAVSTAFSGLHIGTILGLIASPAIISVYGWRTLFLAFGAVGIAWYFGFQALMDDIKRQEPELLDLLEAPKTSSTPSAVSSNQPLVSLQGSPHKTGKGMSVTKVKSGLGSLHVPYRAMLRSQPVRVLMFTHFAHNWLNYTMLAWLPTYFTDTLSVDLLHASQTALLPPLASIVTATLAGRTADYLISSAGVPVSVVRKAAQSTAFLVPAALLTFLCLHGEAEDTPLVDTLTDVTSSLSTVVTASAGNTLNSLPSLDITGLMSDEATLTVTCVTLALGVSSFSLAGLYCTHQDLSPKYASAMLGVTNTAASLPGAFGVAMVGFLLDHTDRCWEVSLLAPAAVVLSVSALVYAAFGSNDAVDYDTQDDSPFPWEKKLLQIKDAVGNVAGSFANFRKD</sequence>
<evidence type="ECO:0000256" key="4">
    <source>
        <dbReference type="ARBA" id="ARBA00023136"/>
    </source>
</evidence>
<feature type="transmembrane region" description="Helical" evidence="6">
    <location>
        <begin position="467"/>
        <end position="490"/>
    </location>
</feature>
<gene>
    <name evidence="8" type="ORF">CEUSTIGMA_g8275.t1</name>
</gene>
<evidence type="ECO:0000256" key="6">
    <source>
        <dbReference type="SAM" id="Phobius"/>
    </source>
</evidence>
<proteinExistence type="inferred from homology"/>
<dbReference type="Proteomes" id="UP000232323">
    <property type="component" value="Unassembled WGS sequence"/>
</dbReference>
<evidence type="ECO:0000256" key="1">
    <source>
        <dbReference type="ARBA" id="ARBA00004141"/>
    </source>
</evidence>
<evidence type="ECO:0000256" key="5">
    <source>
        <dbReference type="ARBA" id="ARBA00024362"/>
    </source>
</evidence>
<reference evidence="8 9" key="1">
    <citation type="submission" date="2017-08" db="EMBL/GenBank/DDBJ databases">
        <title>Acidophilic green algal genome provides insights into adaptation to an acidic environment.</title>
        <authorList>
            <person name="Hirooka S."/>
            <person name="Hirose Y."/>
            <person name="Kanesaki Y."/>
            <person name="Higuchi S."/>
            <person name="Fujiwara T."/>
            <person name="Onuma R."/>
            <person name="Era A."/>
            <person name="Ohbayashi R."/>
            <person name="Uzuka A."/>
            <person name="Nozaki H."/>
            <person name="Yoshikawa H."/>
            <person name="Miyagishima S.Y."/>
        </authorList>
    </citation>
    <scope>NUCLEOTIDE SEQUENCE [LARGE SCALE GENOMIC DNA]</scope>
    <source>
        <strain evidence="8 9">NIES-2499</strain>
    </source>
</reference>
<evidence type="ECO:0000313" key="9">
    <source>
        <dbReference type="Proteomes" id="UP000232323"/>
    </source>
</evidence>
<keyword evidence="3 6" id="KW-1133">Transmembrane helix</keyword>
<dbReference type="InterPro" id="IPR050382">
    <property type="entry name" value="MFS_Na/Anion_cotransporter"/>
</dbReference>
<comment type="subcellular location">
    <subcellularLocation>
        <location evidence="1">Membrane</location>
        <topology evidence="1">Multi-pass membrane protein</topology>
    </subcellularLocation>
</comment>
<feature type="transmembrane region" description="Helical" evidence="6">
    <location>
        <begin position="537"/>
        <end position="555"/>
    </location>
</feature>
<keyword evidence="4 6" id="KW-0472">Membrane</keyword>
<dbReference type="EMBL" id="BEGY01000057">
    <property type="protein sequence ID" value="GAX80840.1"/>
    <property type="molecule type" value="Genomic_DNA"/>
</dbReference>
<name>A0A250XDL0_9CHLO</name>
<dbReference type="InterPro" id="IPR020846">
    <property type="entry name" value="MFS_dom"/>
</dbReference>
<evidence type="ECO:0000256" key="3">
    <source>
        <dbReference type="ARBA" id="ARBA00022989"/>
    </source>
</evidence>
<dbReference type="PANTHER" id="PTHR11662">
    <property type="entry name" value="SOLUTE CARRIER FAMILY 17"/>
    <property type="match status" value="1"/>
</dbReference>
<dbReference type="SUPFAM" id="SSF103473">
    <property type="entry name" value="MFS general substrate transporter"/>
    <property type="match status" value="1"/>
</dbReference>
<organism evidence="8 9">
    <name type="scientific">Chlamydomonas eustigma</name>
    <dbReference type="NCBI Taxonomy" id="1157962"/>
    <lineage>
        <taxon>Eukaryota</taxon>
        <taxon>Viridiplantae</taxon>
        <taxon>Chlorophyta</taxon>
        <taxon>core chlorophytes</taxon>
        <taxon>Chlorophyceae</taxon>
        <taxon>CS clade</taxon>
        <taxon>Chlamydomonadales</taxon>
        <taxon>Chlamydomonadaceae</taxon>
        <taxon>Chlamydomonas</taxon>
    </lineage>
</organism>
<dbReference type="InterPro" id="IPR036259">
    <property type="entry name" value="MFS_trans_sf"/>
</dbReference>
<comment type="caution">
    <text evidence="8">The sequence shown here is derived from an EMBL/GenBank/DDBJ whole genome shotgun (WGS) entry which is preliminary data.</text>
</comment>
<dbReference type="InterPro" id="IPR011701">
    <property type="entry name" value="MFS"/>
</dbReference>
<feature type="transmembrane region" description="Helical" evidence="6">
    <location>
        <begin position="233"/>
        <end position="251"/>
    </location>
</feature>
<dbReference type="STRING" id="1157962.A0A250XDL0"/>
<keyword evidence="2 6" id="KW-0812">Transmembrane</keyword>
<feature type="transmembrane region" description="Helical" evidence="6">
    <location>
        <begin position="205"/>
        <end position="227"/>
    </location>
</feature>
<dbReference type="PANTHER" id="PTHR11662:SF243">
    <property type="entry name" value="ANION TRANSPORTER 6, CHLOROPLASTIC-RELATED"/>
    <property type="match status" value="1"/>
</dbReference>
<dbReference type="GO" id="GO:0022857">
    <property type="term" value="F:transmembrane transporter activity"/>
    <property type="evidence" value="ECO:0007669"/>
    <property type="project" value="InterPro"/>
</dbReference>
<comment type="similarity">
    <text evidence="5">Belongs to the major facilitator superfamily. Sodium/anion cotransporter (TC 2.A.1.14) family.</text>
</comment>
<dbReference type="AlphaFoldDB" id="A0A250XDL0"/>
<dbReference type="OrthoDB" id="2250022at2759"/>
<feature type="transmembrane region" description="Helical" evidence="6">
    <location>
        <begin position="502"/>
        <end position="525"/>
    </location>
</feature>
<dbReference type="PROSITE" id="PS50850">
    <property type="entry name" value="MFS"/>
    <property type="match status" value="1"/>
</dbReference>
<protein>
    <recommendedName>
        <fullName evidence="7">Major facilitator superfamily (MFS) profile domain-containing protein</fullName>
    </recommendedName>
</protein>
<dbReference type="Pfam" id="PF07690">
    <property type="entry name" value="MFS_1"/>
    <property type="match status" value="1"/>
</dbReference>
<dbReference type="Gene3D" id="1.20.1250.20">
    <property type="entry name" value="MFS general substrate transporter like domains"/>
    <property type="match status" value="2"/>
</dbReference>